<evidence type="ECO:0000313" key="3">
    <source>
        <dbReference type="Proteomes" id="UP000002630"/>
    </source>
</evidence>
<name>D8LKD2_ECTSI</name>
<keyword evidence="3" id="KW-1185">Reference proteome</keyword>
<dbReference type="EMBL" id="FN648479">
    <property type="protein sequence ID" value="CBN76077.1"/>
    <property type="molecule type" value="Genomic_DNA"/>
</dbReference>
<dbReference type="AlphaFoldDB" id="D8LKD2"/>
<organism evidence="2 3">
    <name type="scientific">Ectocarpus siliculosus</name>
    <name type="common">Brown alga</name>
    <name type="synonym">Conferva siliculosa</name>
    <dbReference type="NCBI Taxonomy" id="2880"/>
    <lineage>
        <taxon>Eukaryota</taxon>
        <taxon>Sar</taxon>
        <taxon>Stramenopiles</taxon>
        <taxon>Ochrophyta</taxon>
        <taxon>PX clade</taxon>
        <taxon>Phaeophyceae</taxon>
        <taxon>Ectocarpales</taxon>
        <taxon>Ectocarpaceae</taxon>
        <taxon>Ectocarpus</taxon>
    </lineage>
</organism>
<evidence type="ECO:0000256" key="1">
    <source>
        <dbReference type="SAM" id="MobiDB-lite"/>
    </source>
</evidence>
<dbReference type="InParanoid" id="D8LKD2"/>
<gene>
    <name evidence="2" type="ORF">Esi_0293_0012</name>
</gene>
<reference evidence="2 3" key="1">
    <citation type="journal article" date="2010" name="Nature">
        <title>The Ectocarpus genome and the independent evolution of multicellularity in brown algae.</title>
        <authorList>
            <person name="Cock J.M."/>
            <person name="Sterck L."/>
            <person name="Rouze P."/>
            <person name="Scornet D."/>
            <person name="Allen A.E."/>
            <person name="Amoutzias G."/>
            <person name="Anthouard V."/>
            <person name="Artiguenave F."/>
            <person name="Aury J.M."/>
            <person name="Badger J.H."/>
            <person name="Beszteri B."/>
            <person name="Billiau K."/>
            <person name="Bonnet E."/>
            <person name="Bothwell J.H."/>
            <person name="Bowler C."/>
            <person name="Boyen C."/>
            <person name="Brownlee C."/>
            <person name="Carrano C.J."/>
            <person name="Charrier B."/>
            <person name="Cho G.Y."/>
            <person name="Coelho S.M."/>
            <person name="Collen J."/>
            <person name="Corre E."/>
            <person name="Da Silva C."/>
            <person name="Delage L."/>
            <person name="Delaroque N."/>
            <person name="Dittami S.M."/>
            <person name="Doulbeau S."/>
            <person name="Elias M."/>
            <person name="Farnham G."/>
            <person name="Gachon C.M."/>
            <person name="Gschloessl B."/>
            <person name="Heesch S."/>
            <person name="Jabbari K."/>
            <person name="Jubin C."/>
            <person name="Kawai H."/>
            <person name="Kimura K."/>
            <person name="Kloareg B."/>
            <person name="Kupper F.C."/>
            <person name="Lang D."/>
            <person name="Le Bail A."/>
            <person name="Leblanc C."/>
            <person name="Lerouge P."/>
            <person name="Lohr M."/>
            <person name="Lopez P.J."/>
            <person name="Martens C."/>
            <person name="Maumus F."/>
            <person name="Michel G."/>
            <person name="Miranda-Saavedra D."/>
            <person name="Morales J."/>
            <person name="Moreau H."/>
            <person name="Motomura T."/>
            <person name="Nagasato C."/>
            <person name="Napoli C.A."/>
            <person name="Nelson D.R."/>
            <person name="Nyvall-Collen P."/>
            <person name="Peters A.F."/>
            <person name="Pommier C."/>
            <person name="Potin P."/>
            <person name="Poulain J."/>
            <person name="Quesneville H."/>
            <person name="Read B."/>
            <person name="Rensing S.A."/>
            <person name="Ritter A."/>
            <person name="Rousvoal S."/>
            <person name="Samanta M."/>
            <person name="Samson G."/>
            <person name="Schroeder D.C."/>
            <person name="Segurens B."/>
            <person name="Strittmatter M."/>
            <person name="Tonon T."/>
            <person name="Tregear J.W."/>
            <person name="Valentin K."/>
            <person name="von Dassow P."/>
            <person name="Yamagishi T."/>
            <person name="Van de Peer Y."/>
            <person name="Wincker P."/>
        </authorList>
    </citation>
    <scope>NUCLEOTIDE SEQUENCE [LARGE SCALE GENOMIC DNA]</scope>
    <source>
        <strain evidence="3">Ec32 / CCAP1310/4</strain>
    </source>
</reference>
<dbReference type="Proteomes" id="UP000002630">
    <property type="component" value="Linkage Group LG03"/>
</dbReference>
<protein>
    <submittedName>
        <fullName evidence="2">Uncharacterized protein</fullName>
    </submittedName>
</protein>
<sequence length="75" mass="7920">MRLIAFQDQYSVPNTAPEVNEETLVPLSKSSSVSDLIASNEKKIAGNTAAKRGGAGAHKRGFSVGSSRWPFGGKN</sequence>
<dbReference type="EMBL" id="FN649728">
    <property type="protein sequence ID" value="CBN76077.1"/>
    <property type="molecule type" value="Genomic_DNA"/>
</dbReference>
<accession>D8LKD2</accession>
<feature type="region of interest" description="Disordered" evidence="1">
    <location>
        <begin position="50"/>
        <end position="75"/>
    </location>
</feature>
<proteinExistence type="predicted"/>
<evidence type="ECO:0000313" key="2">
    <source>
        <dbReference type="EMBL" id="CBN76077.1"/>
    </source>
</evidence>